<accession>A0AAW1QKR4</accession>
<dbReference type="GO" id="GO:0006121">
    <property type="term" value="P:mitochondrial electron transport, succinate to ubiquinone"/>
    <property type="evidence" value="ECO:0007669"/>
    <property type="project" value="TreeGrafter"/>
</dbReference>
<dbReference type="SUPFAM" id="SSF109910">
    <property type="entry name" value="YgfY-like"/>
    <property type="match status" value="1"/>
</dbReference>
<keyword evidence="2" id="KW-0143">Chaperone</keyword>
<dbReference type="GO" id="GO:0006099">
    <property type="term" value="P:tricarboxylic acid cycle"/>
    <property type="evidence" value="ECO:0007669"/>
    <property type="project" value="TreeGrafter"/>
</dbReference>
<evidence type="ECO:0008006" key="6">
    <source>
        <dbReference type="Google" id="ProtNLM"/>
    </source>
</evidence>
<dbReference type="GO" id="GO:0005739">
    <property type="term" value="C:mitochondrion"/>
    <property type="evidence" value="ECO:0007669"/>
    <property type="project" value="TreeGrafter"/>
</dbReference>
<dbReference type="InterPro" id="IPR005631">
    <property type="entry name" value="SDH"/>
</dbReference>
<dbReference type="EMBL" id="JALJOS010000035">
    <property type="protein sequence ID" value="KAK9821848.1"/>
    <property type="molecule type" value="Genomic_DNA"/>
</dbReference>
<reference evidence="4 5" key="1">
    <citation type="journal article" date="2024" name="Nat. Commun.">
        <title>Phylogenomics reveals the evolutionary origins of lichenization in chlorophyte algae.</title>
        <authorList>
            <person name="Puginier C."/>
            <person name="Libourel C."/>
            <person name="Otte J."/>
            <person name="Skaloud P."/>
            <person name="Haon M."/>
            <person name="Grisel S."/>
            <person name="Petersen M."/>
            <person name="Berrin J.G."/>
            <person name="Delaux P.M."/>
            <person name="Dal Grande F."/>
            <person name="Keller J."/>
        </authorList>
    </citation>
    <scope>NUCLEOTIDE SEQUENCE [LARGE SCALE GENOMIC DNA]</scope>
    <source>
        <strain evidence="4 5">SAG 2145</strain>
    </source>
</reference>
<dbReference type="PANTHER" id="PTHR12469">
    <property type="entry name" value="PROTEIN EMI5 HOMOLOG, MITOCHONDRIAL"/>
    <property type="match status" value="1"/>
</dbReference>
<dbReference type="PANTHER" id="PTHR12469:SF2">
    <property type="entry name" value="SUCCINATE DEHYDROGENASE ASSEMBLY FACTOR 2, MITOCHONDRIAL"/>
    <property type="match status" value="1"/>
</dbReference>
<evidence type="ECO:0000256" key="3">
    <source>
        <dbReference type="SAM" id="MobiDB-lite"/>
    </source>
</evidence>
<dbReference type="Gene3D" id="1.10.150.250">
    <property type="entry name" value="Flavinator of succinate dehydrogenase"/>
    <property type="match status" value="1"/>
</dbReference>
<dbReference type="FunFam" id="1.10.150.250:FF:000004">
    <property type="entry name" value="Succinate dehydrogenase assembly factor 2, mitochondrial"/>
    <property type="match status" value="1"/>
</dbReference>
<dbReference type="AlphaFoldDB" id="A0AAW1QKR4"/>
<gene>
    <name evidence="4" type="ORF">WJX74_004653</name>
</gene>
<dbReference type="GO" id="GO:0034553">
    <property type="term" value="P:mitochondrial respiratory chain complex II assembly"/>
    <property type="evidence" value="ECO:0007669"/>
    <property type="project" value="TreeGrafter"/>
</dbReference>
<feature type="region of interest" description="Disordered" evidence="3">
    <location>
        <begin position="190"/>
        <end position="214"/>
    </location>
</feature>
<sequence length="214" mass="23749">MWRTVLLHAGRSVGRGLPGVGHVIEYTGAAASSKCCGASSWPSYPNSRWQTSAATPEQGSIDTIFNEKSSVEPAHEEMEDASSAGRKQLSRLMYRAKQRGWLEMDLLVGMWAERNLPTADPPMLAAFEELLDEENPDLLKWLTGQLEPPEPLRRNPAFVAVYRDTQKQLGDHTLQQANAAGSKEWIRGWDDWNRTDEQPNTAAAEAADTTSPDK</sequence>
<protein>
    <recommendedName>
        <fullName evidence="6">Succinate dehydrogenase assembly factor 2, mitochondrial</fullName>
    </recommendedName>
</protein>
<comment type="caution">
    <text evidence="4">The sequence shown here is derived from an EMBL/GenBank/DDBJ whole genome shotgun (WGS) entry which is preliminary data.</text>
</comment>
<evidence type="ECO:0000313" key="5">
    <source>
        <dbReference type="Proteomes" id="UP001438707"/>
    </source>
</evidence>
<dbReference type="InterPro" id="IPR036714">
    <property type="entry name" value="SDH_sf"/>
</dbReference>
<organism evidence="4 5">
    <name type="scientific">Apatococcus lobatus</name>
    <dbReference type="NCBI Taxonomy" id="904363"/>
    <lineage>
        <taxon>Eukaryota</taxon>
        <taxon>Viridiplantae</taxon>
        <taxon>Chlorophyta</taxon>
        <taxon>core chlorophytes</taxon>
        <taxon>Trebouxiophyceae</taxon>
        <taxon>Chlorellales</taxon>
        <taxon>Chlorellaceae</taxon>
        <taxon>Apatococcus</taxon>
    </lineage>
</organism>
<proteinExistence type="predicted"/>
<name>A0AAW1QKR4_9CHLO</name>
<dbReference type="Pfam" id="PF03937">
    <property type="entry name" value="Sdh5"/>
    <property type="match status" value="1"/>
</dbReference>
<evidence type="ECO:0000256" key="2">
    <source>
        <dbReference type="ARBA" id="ARBA00023186"/>
    </source>
</evidence>
<dbReference type="Proteomes" id="UP001438707">
    <property type="component" value="Unassembled WGS sequence"/>
</dbReference>
<evidence type="ECO:0000256" key="1">
    <source>
        <dbReference type="ARBA" id="ARBA00023128"/>
    </source>
</evidence>
<evidence type="ECO:0000313" key="4">
    <source>
        <dbReference type="EMBL" id="KAK9821848.1"/>
    </source>
</evidence>
<keyword evidence="1" id="KW-0496">Mitochondrion</keyword>
<keyword evidence="5" id="KW-1185">Reference proteome</keyword>